<dbReference type="InParanoid" id="W2S7X8"/>
<dbReference type="VEuPathDB" id="FungiDB:HMPREF1541_10889"/>
<dbReference type="RefSeq" id="XP_008713780.1">
    <property type="nucleotide sequence ID" value="XM_008715558.1"/>
</dbReference>
<feature type="region of interest" description="Disordered" evidence="1">
    <location>
        <begin position="138"/>
        <end position="164"/>
    </location>
</feature>
<feature type="compositionally biased region" description="Polar residues" evidence="1">
    <location>
        <begin position="140"/>
        <end position="154"/>
    </location>
</feature>
<dbReference type="OrthoDB" id="10561855at2759"/>
<proteinExistence type="predicted"/>
<organism evidence="2 3">
    <name type="scientific">Cyphellophora europaea (strain CBS 101466)</name>
    <name type="common">Phialophora europaea</name>
    <dbReference type="NCBI Taxonomy" id="1220924"/>
    <lineage>
        <taxon>Eukaryota</taxon>
        <taxon>Fungi</taxon>
        <taxon>Dikarya</taxon>
        <taxon>Ascomycota</taxon>
        <taxon>Pezizomycotina</taxon>
        <taxon>Eurotiomycetes</taxon>
        <taxon>Chaetothyriomycetidae</taxon>
        <taxon>Chaetothyriales</taxon>
        <taxon>Cyphellophoraceae</taxon>
        <taxon>Cyphellophora</taxon>
    </lineage>
</organism>
<dbReference type="HOGENOM" id="CLU_1049811_0_0_1"/>
<reference evidence="2 3" key="1">
    <citation type="submission" date="2013-03" db="EMBL/GenBank/DDBJ databases">
        <title>The Genome Sequence of Phialophora europaea CBS 101466.</title>
        <authorList>
            <consortium name="The Broad Institute Genomics Platform"/>
            <person name="Cuomo C."/>
            <person name="de Hoog S."/>
            <person name="Gorbushina A."/>
            <person name="Walker B."/>
            <person name="Young S.K."/>
            <person name="Zeng Q."/>
            <person name="Gargeya S."/>
            <person name="Fitzgerald M."/>
            <person name="Haas B."/>
            <person name="Abouelleil A."/>
            <person name="Allen A.W."/>
            <person name="Alvarado L."/>
            <person name="Arachchi H.M."/>
            <person name="Berlin A.M."/>
            <person name="Chapman S.B."/>
            <person name="Gainer-Dewar J."/>
            <person name="Goldberg J."/>
            <person name="Griggs A."/>
            <person name="Gujja S."/>
            <person name="Hansen M."/>
            <person name="Howarth C."/>
            <person name="Imamovic A."/>
            <person name="Ireland A."/>
            <person name="Larimer J."/>
            <person name="McCowan C."/>
            <person name="Murphy C."/>
            <person name="Pearson M."/>
            <person name="Poon T.W."/>
            <person name="Priest M."/>
            <person name="Roberts A."/>
            <person name="Saif S."/>
            <person name="Shea T."/>
            <person name="Sisk P."/>
            <person name="Sykes S."/>
            <person name="Wortman J."/>
            <person name="Nusbaum C."/>
            <person name="Birren B."/>
        </authorList>
    </citation>
    <scope>NUCLEOTIDE SEQUENCE [LARGE SCALE GENOMIC DNA]</scope>
    <source>
        <strain evidence="2 3">CBS 101466</strain>
    </source>
</reference>
<dbReference type="AlphaFoldDB" id="W2S7X8"/>
<evidence type="ECO:0000313" key="2">
    <source>
        <dbReference type="EMBL" id="ETN44024.1"/>
    </source>
</evidence>
<dbReference type="Proteomes" id="UP000030752">
    <property type="component" value="Unassembled WGS sequence"/>
</dbReference>
<evidence type="ECO:0000313" key="3">
    <source>
        <dbReference type="Proteomes" id="UP000030752"/>
    </source>
</evidence>
<keyword evidence="3" id="KW-1185">Reference proteome</keyword>
<gene>
    <name evidence="2" type="ORF">HMPREF1541_10889</name>
</gene>
<evidence type="ECO:0000256" key="1">
    <source>
        <dbReference type="SAM" id="MobiDB-lite"/>
    </source>
</evidence>
<protein>
    <submittedName>
        <fullName evidence="2">Uncharacterized protein</fullName>
    </submittedName>
</protein>
<dbReference type="EMBL" id="KB822716">
    <property type="protein sequence ID" value="ETN44024.1"/>
    <property type="molecule type" value="Genomic_DNA"/>
</dbReference>
<accession>W2S7X8</accession>
<name>W2S7X8_CYPE1</name>
<sequence length="265" mass="29294">MADNVSAFRDRSQHPSIGGDFLIPEGWGYLATPRTNDLRTRLGSQPSSNIEQETQRVNSYQLIQPSPRLHQELRTSAGFAQDPYVLMPSQMSNRLGDFGGGSGNTLLCGSLGQQHQQQCQQLVMVPVYIPIYGSPDQRWPGTSMTGHQQGTSQGAPPGHQGMHMPISGCGLVQYPLAPTLIGPVEKQKKRRAPPSPQYLHMTVQEMIEELAYRNVDTAQLQAKRAKKADYIGQLQWADREGIRGRGAWKSCHGNAPPLSEIIRNK</sequence>
<dbReference type="GeneID" id="19978228"/>